<evidence type="ECO:0000313" key="3">
    <source>
        <dbReference type="EMBL" id="CAG8745678.1"/>
    </source>
</evidence>
<proteinExistence type="predicted"/>
<dbReference type="AlphaFoldDB" id="A0A9N9IQN3"/>
<name>A0A9N9IQN3_9GLOM</name>
<accession>A0A9N9IQN3</accession>
<evidence type="ECO:0000313" key="4">
    <source>
        <dbReference type="Proteomes" id="UP000789342"/>
    </source>
</evidence>
<comment type="caution">
    <text evidence="3">The sequence shown here is derived from an EMBL/GenBank/DDBJ whole genome shotgun (WGS) entry which is preliminary data.</text>
</comment>
<sequence length="178" mass="20923">QMQAIADQLAAKEEEFNKWQEKLVEQTRREHEVLTEEMNVERDHFKERINQLEDALNLANLEISRLTIELADINDMQKKGRRGSSCTSGSSSSMEIPFGEKKRDDRDELTKQILEITQRRISIQTELTLLEETNEELKNQYTQITKENQMLRRENDNLKQQLGKQLFAKSLEDINLTD</sequence>
<gene>
    <name evidence="3" type="ORF">AMORRO_LOCUS15018</name>
</gene>
<dbReference type="OrthoDB" id="2398825at2759"/>
<protein>
    <submittedName>
        <fullName evidence="3">7090_t:CDS:1</fullName>
    </submittedName>
</protein>
<evidence type="ECO:0000256" key="1">
    <source>
        <dbReference type="SAM" id="Coils"/>
    </source>
</evidence>
<feature type="coiled-coil region" evidence="1">
    <location>
        <begin position="120"/>
        <end position="161"/>
    </location>
</feature>
<dbReference type="EMBL" id="CAJVPV010032799">
    <property type="protein sequence ID" value="CAG8745678.1"/>
    <property type="molecule type" value="Genomic_DNA"/>
</dbReference>
<keyword evidence="1" id="KW-0175">Coiled coil</keyword>
<feature type="coiled-coil region" evidence="1">
    <location>
        <begin position="2"/>
        <end position="69"/>
    </location>
</feature>
<reference evidence="3" key="1">
    <citation type="submission" date="2021-06" db="EMBL/GenBank/DDBJ databases">
        <authorList>
            <person name="Kallberg Y."/>
            <person name="Tangrot J."/>
            <person name="Rosling A."/>
        </authorList>
    </citation>
    <scope>NUCLEOTIDE SEQUENCE</scope>
    <source>
        <strain evidence="3">CL551</strain>
    </source>
</reference>
<evidence type="ECO:0000256" key="2">
    <source>
        <dbReference type="SAM" id="MobiDB-lite"/>
    </source>
</evidence>
<feature type="region of interest" description="Disordered" evidence="2">
    <location>
        <begin position="78"/>
        <end position="104"/>
    </location>
</feature>
<feature type="compositionally biased region" description="Low complexity" evidence="2">
    <location>
        <begin position="83"/>
        <end position="93"/>
    </location>
</feature>
<keyword evidence="4" id="KW-1185">Reference proteome</keyword>
<feature type="non-terminal residue" evidence="3">
    <location>
        <position position="178"/>
    </location>
</feature>
<organism evidence="3 4">
    <name type="scientific">Acaulospora morrowiae</name>
    <dbReference type="NCBI Taxonomy" id="94023"/>
    <lineage>
        <taxon>Eukaryota</taxon>
        <taxon>Fungi</taxon>
        <taxon>Fungi incertae sedis</taxon>
        <taxon>Mucoromycota</taxon>
        <taxon>Glomeromycotina</taxon>
        <taxon>Glomeromycetes</taxon>
        <taxon>Diversisporales</taxon>
        <taxon>Acaulosporaceae</taxon>
        <taxon>Acaulospora</taxon>
    </lineage>
</organism>
<dbReference type="Proteomes" id="UP000789342">
    <property type="component" value="Unassembled WGS sequence"/>
</dbReference>